<proteinExistence type="predicted"/>
<name>A0A381WX55_9ZZZZ</name>
<dbReference type="PANTHER" id="PTHR37822:SF2">
    <property type="entry name" value="SPORE PHOTOPRODUCT LYASE"/>
    <property type="match status" value="1"/>
</dbReference>
<dbReference type="InterPro" id="IPR049539">
    <property type="entry name" value="SPL"/>
</dbReference>
<gene>
    <name evidence="1" type="ORF">METZ01_LOCUS109970</name>
</gene>
<dbReference type="GO" id="GO:1904047">
    <property type="term" value="F:S-adenosyl-L-methionine binding"/>
    <property type="evidence" value="ECO:0007669"/>
    <property type="project" value="TreeGrafter"/>
</dbReference>
<evidence type="ECO:0000313" key="1">
    <source>
        <dbReference type="EMBL" id="SVA57116.1"/>
    </source>
</evidence>
<organism evidence="1">
    <name type="scientific">marine metagenome</name>
    <dbReference type="NCBI Taxonomy" id="408172"/>
    <lineage>
        <taxon>unclassified sequences</taxon>
        <taxon>metagenomes</taxon>
        <taxon>ecological metagenomes</taxon>
    </lineage>
</organism>
<dbReference type="PANTHER" id="PTHR37822">
    <property type="entry name" value="SPORE PHOTOPRODUCT LYASE-RELATED"/>
    <property type="match status" value="1"/>
</dbReference>
<sequence length="197" mass="22036">MQYILTALKAESKSLIRHFNLQRDISFNFPVFTSQNISLAGIGVGKSHVHDRVEALLEAADDSLLQFINIGIAGGNKNTTRIGMCYLVNKIKDEATSTSYHPDVLVKHSFQERMVTTVESGIIDGGRKYDDLVDMESSEIFRVCSSHVPIHHLAFLKIVSDHMDEGILDIKPSVVSGLVDSNLERIMQFLCRFNNIN</sequence>
<dbReference type="GO" id="GO:0051539">
    <property type="term" value="F:4 iron, 4 sulfur cluster binding"/>
    <property type="evidence" value="ECO:0007669"/>
    <property type="project" value="TreeGrafter"/>
</dbReference>
<evidence type="ECO:0008006" key="2">
    <source>
        <dbReference type="Google" id="ProtNLM"/>
    </source>
</evidence>
<dbReference type="AlphaFoldDB" id="A0A381WX55"/>
<dbReference type="InterPro" id="IPR035994">
    <property type="entry name" value="Nucleoside_phosphorylase_sf"/>
</dbReference>
<protein>
    <recommendedName>
        <fullName evidence="2">Nucleoside phosphorylase domain-containing protein</fullName>
    </recommendedName>
</protein>
<dbReference type="Gene3D" id="3.40.50.1580">
    <property type="entry name" value="Nucleoside phosphorylase domain"/>
    <property type="match status" value="1"/>
</dbReference>
<dbReference type="GO" id="GO:0009116">
    <property type="term" value="P:nucleoside metabolic process"/>
    <property type="evidence" value="ECO:0007669"/>
    <property type="project" value="InterPro"/>
</dbReference>
<dbReference type="SUPFAM" id="SSF53167">
    <property type="entry name" value="Purine and uridine phosphorylases"/>
    <property type="match status" value="1"/>
</dbReference>
<dbReference type="EMBL" id="UINC01013183">
    <property type="protein sequence ID" value="SVA57116.1"/>
    <property type="molecule type" value="Genomic_DNA"/>
</dbReference>
<reference evidence="1" key="1">
    <citation type="submission" date="2018-05" db="EMBL/GenBank/DDBJ databases">
        <authorList>
            <person name="Lanie J.A."/>
            <person name="Ng W.-L."/>
            <person name="Kazmierczak K.M."/>
            <person name="Andrzejewski T.M."/>
            <person name="Davidsen T.M."/>
            <person name="Wayne K.J."/>
            <person name="Tettelin H."/>
            <person name="Glass J.I."/>
            <person name="Rusch D."/>
            <person name="Podicherti R."/>
            <person name="Tsui H.-C.T."/>
            <person name="Winkler M.E."/>
        </authorList>
    </citation>
    <scope>NUCLEOTIDE SEQUENCE</scope>
</reference>
<dbReference type="GO" id="GO:0003913">
    <property type="term" value="F:DNA photolyase activity"/>
    <property type="evidence" value="ECO:0007669"/>
    <property type="project" value="TreeGrafter"/>
</dbReference>
<accession>A0A381WX55</accession>
<dbReference type="GO" id="GO:0042601">
    <property type="term" value="C:endospore-forming forespore"/>
    <property type="evidence" value="ECO:0007669"/>
    <property type="project" value="TreeGrafter"/>
</dbReference>